<gene>
    <name evidence="1" type="ORF">S12H4_62965</name>
</gene>
<proteinExistence type="predicted"/>
<evidence type="ECO:0000313" key="1">
    <source>
        <dbReference type="EMBL" id="GAJ22848.1"/>
    </source>
</evidence>
<reference evidence="1" key="1">
    <citation type="journal article" date="2014" name="Front. Microbiol.">
        <title>High frequency of phylogenetically diverse reductive dehalogenase-homologous genes in deep subseafloor sedimentary metagenomes.</title>
        <authorList>
            <person name="Kawai M."/>
            <person name="Futagami T."/>
            <person name="Toyoda A."/>
            <person name="Takaki Y."/>
            <person name="Nishi S."/>
            <person name="Hori S."/>
            <person name="Arai W."/>
            <person name="Tsubouchi T."/>
            <person name="Morono Y."/>
            <person name="Uchiyama I."/>
            <person name="Ito T."/>
            <person name="Fujiyama A."/>
            <person name="Inagaki F."/>
            <person name="Takami H."/>
        </authorList>
    </citation>
    <scope>NUCLEOTIDE SEQUENCE</scope>
    <source>
        <strain evidence="1">Expedition CK06-06</strain>
    </source>
</reference>
<accession>X1UZC0</accession>
<feature type="non-terminal residue" evidence="1">
    <location>
        <position position="1"/>
    </location>
</feature>
<sequence>RELAYYLKMNPNVDLEDIDHATPEMPFDLGTARDNKKIHDRSGDGIFVTVLTGVAYIRTK</sequence>
<protein>
    <submittedName>
        <fullName evidence="1">Uncharacterized protein</fullName>
    </submittedName>
</protein>
<feature type="non-terminal residue" evidence="1">
    <location>
        <position position="60"/>
    </location>
</feature>
<comment type="caution">
    <text evidence="1">The sequence shown here is derived from an EMBL/GenBank/DDBJ whole genome shotgun (WGS) entry which is preliminary data.</text>
</comment>
<dbReference type="EMBL" id="BARW01042524">
    <property type="protein sequence ID" value="GAJ22848.1"/>
    <property type="molecule type" value="Genomic_DNA"/>
</dbReference>
<dbReference type="AlphaFoldDB" id="X1UZC0"/>
<name>X1UZC0_9ZZZZ</name>
<organism evidence="1">
    <name type="scientific">marine sediment metagenome</name>
    <dbReference type="NCBI Taxonomy" id="412755"/>
    <lineage>
        <taxon>unclassified sequences</taxon>
        <taxon>metagenomes</taxon>
        <taxon>ecological metagenomes</taxon>
    </lineage>
</organism>